<proteinExistence type="predicted"/>
<keyword evidence="7" id="KW-0406">Ion transport</keyword>
<keyword evidence="8 11" id="KW-0472">Membrane</keyword>
<reference evidence="13" key="2">
    <citation type="journal article" date="2023" name="IMA Fungus">
        <title>Comparative genomic study of the Penicillium genus elucidates a diverse pangenome and 15 lateral gene transfer events.</title>
        <authorList>
            <person name="Petersen C."/>
            <person name="Sorensen T."/>
            <person name="Nielsen M.R."/>
            <person name="Sondergaard T.E."/>
            <person name="Sorensen J.L."/>
            <person name="Fitzpatrick D.A."/>
            <person name="Frisvad J.C."/>
            <person name="Nielsen K.L."/>
        </authorList>
    </citation>
    <scope>NUCLEOTIDE SEQUENCE</scope>
    <source>
        <strain evidence="13">IBT 30069</strain>
    </source>
</reference>
<sequence length="985" mass="106216">MVGQDSNAAFAYEEPPIGTILNQTGFLIALNLVNFSLDKILYCGLIGQLFIGILWGTPGAKWLDRETETVIQQLGYLGLILLVYEGGLSTSIKSVKANLMVSLCVAITGIGAPIGLSFVLTELVGANSLQAFAAGASLSATSLGTTFTILSTTNLVSTRLGIVTTSAAMLDDVVGLVMIQIISNLGEGATSFNVLTVIRPVFVSIGFAVGLSLVCAFFIRPILARVLSANFKIPSFVRKMGFAFVYQTLILAGIVAGATYAGTSSLFAAYIAGVIVTWLDGIFIESNVPHGTITSDARPTNLNTSADRVKYNATTQANGQPQSSNLSSGIPNDDDHYELPTGELVYEKYYKQPVNRILKPLFFASIGFAIPITEMFRGSVVWRGIIYALLMTLGKMVTGIWLVRFSLRPLSSLANTLKRPVSRIRLFCIPETTDKKQKEKKRTPTDSPTDSAEQATGVSDNQPNTLDQLANRGGSTSSQNPASQPNLQVDIQATPSRQSSLGEFPPKPKSLYPPSILGLAMVARGEIGYLIASLAQSQGIFPTGPSGQSSEIYLVIIWAISICTLIGPICVGTLVKRVKRLQEMRRDHGPDPLGWKDKALEVSAIIVCGLIQGTYGEDASPAVGPKDVNHPLLPLRSTSQLPHSLQKTMSPTHELSNSGILHEYAPRLVAFEFTSPDKPQKPNSLIFVGGLTDGFKTVPYVNPLAKTLEPTDWSIFSILLSSSYNGFGVGSLDLDVEEIAQCVQFIRNLKGESGKIVVMGHSTGSQDVLHYLHSPNPVPRDPEFDVGLQYLTRPKLDGAIMQAPVSDREAIQHVIKTATQPNEAQGAYDQLVSAAQRQPWTHDKMDAILPMNMTAQLGLPGNAPLSARRFLSLVSPDSPDQPSADDLFSSDLSEQRHQETFGKIGSRGILDSKSKFLVLYSGSDEYCPPWVDKEALVQKWKQATEAGGASWDAENSGIVPGASHNAKGEGQQDLIERVVRYLKSL</sequence>
<evidence type="ECO:0000256" key="5">
    <source>
        <dbReference type="ARBA" id="ARBA00022989"/>
    </source>
</evidence>
<dbReference type="Gene3D" id="1.20.1530.20">
    <property type="match status" value="3"/>
</dbReference>
<dbReference type="InterPro" id="IPR013744">
    <property type="entry name" value="SidJ"/>
</dbReference>
<evidence type="ECO:0000313" key="14">
    <source>
        <dbReference type="Proteomes" id="UP001149165"/>
    </source>
</evidence>
<protein>
    <submittedName>
        <fullName evidence="13">Sodium/hydrogen exchanger family-domain-containing protein</fullName>
    </submittedName>
</protein>
<dbReference type="GO" id="GO:0072330">
    <property type="term" value="P:monocarboxylic acid biosynthetic process"/>
    <property type="evidence" value="ECO:0007669"/>
    <property type="project" value="UniProtKB-ARBA"/>
</dbReference>
<feature type="transmembrane region" description="Helical" evidence="11">
    <location>
        <begin position="162"/>
        <end position="185"/>
    </location>
</feature>
<dbReference type="SUPFAM" id="SSF53474">
    <property type="entry name" value="alpha/beta-Hydrolases"/>
    <property type="match status" value="1"/>
</dbReference>
<name>A0A9W9F5K3_9EURO</name>
<evidence type="ECO:0000256" key="7">
    <source>
        <dbReference type="ARBA" id="ARBA00023065"/>
    </source>
</evidence>
<dbReference type="GO" id="GO:0006814">
    <property type="term" value="P:sodium ion transport"/>
    <property type="evidence" value="ECO:0007669"/>
    <property type="project" value="UniProtKB-KW"/>
</dbReference>
<evidence type="ECO:0000256" key="8">
    <source>
        <dbReference type="ARBA" id="ARBA00023136"/>
    </source>
</evidence>
<evidence type="ECO:0000256" key="3">
    <source>
        <dbReference type="ARBA" id="ARBA00022449"/>
    </source>
</evidence>
<dbReference type="Pfam" id="PF00999">
    <property type="entry name" value="Na_H_Exchanger"/>
    <property type="match status" value="1"/>
</dbReference>
<accession>A0A9W9F5K3</accession>
<dbReference type="OrthoDB" id="10034502at2759"/>
<evidence type="ECO:0000256" key="2">
    <source>
        <dbReference type="ARBA" id="ARBA00022448"/>
    </source>
</evidence>
<dbReference type="InterPro" id="IPR006153">
    <property type="entry name" value="Cation/H_exchanger_TM"/>
</dbReference>
<evidence type="ECO:0000256" key="11">
    <source>
        <dbReference type="SAM" id="Phobius"/>
    </source>
</evidence>
<feature type="transmembrane region" description="Helical" evidence="11">
    <location>
        <begin position="267"/>
        <end position="284"/>
    </location>
</feature>
<feature type="compositionally biased region" description="Polar residues" evidence="10">
    <location>
        <begin position="445"/>
        <end position="485"/>
    </location>
</feature>
<evidence type="ECO:0000259" key="12">
    <source>
        <dbReference type="Pfam" id="PF00999"/>
    </source>
</evidence>
<feature type="transmembrane region" description="Helical" evidence="11">
    <location>
        <begin position="131"/>
        <end position="150"/>
    </location>
</feature>
<comment type="caution">
    <text evidence="13">The sequence shown here is derived from an EMBL/GenBank/DDBJ whole genome shotgun (WGS) entry which is preliminary data.</text>
</comment>
<evidence type="ECO:0000313" key="13">
    <source>
        <dbReference type="EMBL" id="KAJ5094029.1"/>
    </source>
</evidence>
<dbReference type="Gene3D" id="3.40.50.1820">
    <property type="entry name" value="alpha/beta hydrolase"/>
    <property type="match status" value="1"/>
</dbReference>
<keyword evidence="2" id="KW-0813">Transport</keyword>
<dbReference type="GO" id="GO:0017000">
    <property type="term" value="P:antibiotic biosynthetic process"/>
    <property type="evidence" value="ECO:0007669"/>
    <property type="project" value="UniProtKB-ARBA"/>
</dbReference>
<feature type="transmembrane region" description="Helical" evidence="11">
    <location>
        <begin position="385"/>
        <end position="403"/>
    </location>
</feature>
<gene>
    <name evidence="13" type="ORF">N7456_009890</name>
</gene>
<dbReference type="AlphaFoldDB" id="A0A9W9F5K3"/>
<feature type="transmembrane region" description="Helical" evidence="11">
    <location>
        <begin position="240"/>
        <end position="261"/>
    </location>
</feature>
<comment type="subcellular location">
    <subcellularLocation>
        <location evidence="1">Membrane</location>
        <topology evidence="1">Multi-pass membrane protein</topology>
    </subcellularLocation>
</comment>
<dbReference type="EMBL" id="JAPQKH010000006">
    <property type="protein sequence ID" value="KAJ5094029.1"/>
    <property type="molecule type" value="Genomic_DNA"/>
</dbReference>
<feature type="transmembrane region" description="Helical" evidence="11">
    <location>
        <begin position="70"/>
        <end position="87"/>
    </location>
</feature>
<feature type="transmembrane region" description="Helical" evidence="11">
    <location>
        <begin position="357"/>
        <end position="373"/>
    </location>
</feature>
<evidence type="ECO:0000256" key="9">
    <source>
        <dbReference type="ARBA" id="ARBA00023201"/>
    </source>
</evidence>
<keyword evidence="9" id="KW-0739">Sodium transport</keyword>
<keyword evidence="3" id="KW-0050">Antiport</keyword>
<evidence type="ECO:0000256" key="4">
    <source>
        <dbReference type="ARBA" id="ARBA00022692"/>
    </source>
</evidence>
<dbReference type="InterPro" id="IPR029058">
    <property type="entry name" value="AB_hydrolase_fold"/>
</dbReference>
<keyword evidence="5 11" id="KW-1133">Transmembrane helix</keyword>
<feature type="transmembrane region" description="Helical" evidence="11">
    <location>
        <begin position="40"/>
        <end position="58"/>
    </location>
</feature>
<keyword evidence="4 11" id="KW-0812">Transmembrane</keyword>
<dbReference type="GO" id="GO:1902600">
    <property type="term" value="P:proton transmembrane transport"/>
    <property type="evidence" value="ECO:0007669"/>
    <property type="project" value="InterPro"/>
</dbReference>
<dbReference type="InterPro" id="IPR038770">
    <property type="entry name" value="Na+/solute_symporter_sf"/>
</dbReference>
<feature type="transmembrane region" description="Helical" evidence="11">
    <location>
        <begin position="197"/>
        <end position="219"/>
    </location>
</feature>
<dbReference type="PANTHER" id="PTHR43562">
    <property type="entry name" value="NAPA-TYPE SODIUM/HYDROGEN ANTIPORTER"/>
    <property type="match status" value="1"/>
</dbReference>
<feature type="region of interest" description="Disordered" evidence="10">
    <location>
        <begin position="434"/>
        <end position="485"/>
    </location>
</feature>
<dbReference type="Pfam" id="PF08538">
    <property type="entry name" value="DUF1749"/>
    <property type="match status" value="1"/>
</dbReference>
<reference evidence="13" key="1">
    <citation type="submission" date="2022-11" db="EMBL/GenBank/DDBJ databases">
        <authorList>
            <person name="Petersen C."/>
        </authorList>
    </citation>
    <scope>NUCLEOTIDE SEQUENCE</scope>
    <source>
        <strain evidence="13">IBT 30069</strain>
    </source>
</reference>
<evidence type="ECO:0000256" key="6">
    <source>
        <dbReference type="ARBA" id="ARBA00023053"/>
    </source>
</evidence>
<evidence type="ECO:0000256" key="10">
    <source>
        <dbReference type="SAM" id="MobiDB-lite"/>
    </source>
</evidence>
<keyword evidence="14" id="KW-1185">Reference proteome</keyword>
<organism evidence="13 14">
    <name type="scientific">Penicillium angulare</name>
    <dbReference type="NCBI Taxonomy" id="116970"/>
    <lineage>
        <taxon>Eukaryota</taxon>
        <taxon>Fungi</taxon>
        <taxon>Dikarya</taxon>
        <taxon>Ascomycota</taxon>
        <taxon>Pezizomycotina</taxon>
        <taxon>Eurotiomycetes</taxon>
        <taxon>Eurotiomycetidae</taxon>
        <taxon>Eurotiales</taxon>
        <taxon>Aspergillaceae</taxon>
        <taxon>Penicillium</taxon>
    </lineage>
</organism>
<dbReference type="GO" id="GO:0016020">
    <property type="term" value="C:membrane"/>
    <property type="evidence" value="ECO:0007669"/>
    <property type="project" value="UniProtKB-SubCell"/>
</dbReference>
<feature type="domain" description="Cation/H+ exchanger transmembrane" evidence="12">
    <location>
        <begin position="45"/>
        <end position="277"/>
    </location>
</feature>
<dbReference type="Proteomes" id="UP001149165">
    <property type="component" value="Unassembled WGS sequence"/>
</dbReference>
<keyword evidence="6" id="KW-0915">Sodium</keyword>
<evidence type="ECO:0000256" key="1">
    <source>
        <dbReference type="ARBA" id="ARBA00004141"/>
    </source>
</evidence>
<dbReference type="PANTHER" id="PTHR43562:SF3">
    <property type="entry name" value="SODIUM ION_PROTON EXCHANGER (EUROFUNG)"/>
    <property type="match status" value="1"/>
</dbReference>
<feature type="transmembrane region" description="Helical" evidence="11">
    <location>
        <begin position="552"/>
        <end position="575"/>
    </location>
</feature>
<feature type="transmembrane region" description="Helical" evidence="11">
    <location>
        <begin position="99"/>
        <end position="119"/>
    </location>
</feature>
<dbReference type="GO" id="GO:0015297">
    <property type="term" value="F:antiporter activity"/>
    <property type="evidence" value="ECO:0007669"/>
    <property type="project" value="UniProtKB-KW"/>
</dbReference>